<dbReference type="AlphaFoldDB" id="A0A5R8M1Y6"/>
<dbReference type="EMBL" id="VBWN01000001">
    <property type="protein sequence ID" value="TLF43535.1"/>
    <property type="molecule type" value="Genomic_DNA"/>
</dbReference>
<dbReference type="GO" id="GO:0046872">
    <property type="term" value="F:metal ion binding"/>
    <property type="evidence" value="ECO:0007669"/>
    <property type="project" value="UniProtKB-KW"/>
</dbReference>
<dbReference type="Gene3D" id="3.90.550.10">
    <property type="entry name" value="Spore Coat Polysaccharide Biosynthesis Protein SpsA, Chain A"/>
    <property type="match status" value="1"/>
</dbReference>
<dbReference type="Proteomes" id="UP000307781">
    <property type="component" value="Unassembled WGS sequence"/>
</dbReference>
<accession>A0A5R8M1Y6</accession>
<proteinExistence type="predicted"/>
<dbReference type="Pfam" id="PF01501">
    <property type="entry name" value="Glyco_transf_8"/>
    <property type="match status" value="1"/>
</dbReference>
<evidence type="ECO:0000313" key="5">
    <source>
        <dbReference type="Proteomes" id="UP000307781"/>
    </source>
</evidence>
<dbReference type="InterPro" id="IPR029044">
    <property type="entry name" value="Nucleotide-diphossugar_trans"/>
</dbReference>
<keyword evidence="1" id="KW-0328">Glycosyltransferase</keyword>
<keyword evidence="2 4" id="KW-0808">Transferase</keyword>
<dbReference type="InterPro" id="IPR002495">
    <property type="entry name" value="Glyco_trans_8"/>
</dbReference>
<reference evidence="4 5" key="1">
    <citation type="submission" date="2019-05" db="EMBL/GenBank/DDBJ databases">
        <title>Genome-based reclassification of Lactobacillus casei as Lactobacillus casei subsp. casei. subsp.nov., description of Lactobacillus casei subsp. zeae subsp. nov., and emended description of Lactobacillus casei.</title>
        <authorList>
            <person name="Huang C.-H."/>
        </authorList>
    </citation>
    <scope>NUCLEOTIDE SEQUENCE [LARGE SCALE GENOMIC DNA]</scope>
    <source>
        <strain evidence="4 5">CRBIP24.58</strain>
    </source>
</reference>
<organism evidence="4 5">
    <name type="scientific">Lacticaseibacillus zeae</name>
    <name type="common">Lactobacillus zeae</name>
    <dbReference type="NCBI Taxonomy" id="57037"/>
    <lineage>
        <taxon>Bacteria</taxon>
        <taxon>Bacillati</taxon>
        <taxon>Bacillota</taxon>
        <taxon>Bacilli</taxon>
        <taxon>Lactobacillales</taxon>
        <taxon>Lactobacillaceae</taxon>
        <taxon>Lacticaseibacillus</taxon>
    </lineage>
</organism>
<evidence type="ECO:0000313" key="4">
    <source>
        <dbReference type="EMBL" id="TLF43535.1"/>
    </source>
</evidence>
<evidence type="ECO:0000256" key="3">
    <source>
        <dbReference type="ARBA" id="ARBA00022723"/>
    </source>
</evidence>
<dbReference type="GO" id="GO:0016757">
    <property type="term" value="F:glycosyltransferase activity"/>
    <property type="evidence" value="ECO:0007669"/>
    <property type="project" value="UniProtKB-KW"/>
</dbReference>
<keyword evidence="3" id="KW-0479">Metal-binding</keyword>
<gene>
    <name evidence="4" type="ORF">FEI14_01280</name>
</gene>
<dbReference type="PANTHER" id="PTHR13778:SF47">
    <property type="entry name" value="LIPOPOLYSACCHARIDE 1,3-GALACTOSYLTRANSFERASE"/>
    <property type="match status" value="1"/>
</dbReference>
<evidence type="ECO:0000256" key="2">
    <source>
        <dbReference type="ARBA" id="ARBA00022679"/>
    </source>
</evidence>
<dbReference type="SUPFAM" id="SSF53448">
    <property type="entry name" value="Nucleotide-diphospho-sugar transferases"/>
    <property type="match status" value="1"/>
</dbReference>
<name>A0A5R8M1Y6_LACZE</name>
<sequence>MARSGPPSLGPLTRRLLTAPAHVQEVFLLEQQAVVFCVTGPHIQLTAVAITTLLQHYHQQTPLKILVVCDHVLQADIDLIRSFPQQLNRPSASIDFWAPPAWAKDLKPYQMRGRTGSTPPMAFWRMFLPAYFSNYQKLLYLDNDIIVNTDVSKLFDRLDDQHTLAAVPDFLFAASKDYELPSKVDTMYLYGMADMQHYFNGGVIVMNVARYNASYQPGDILKLIQTTSWNLADQTLMNLMFQESTSLLPYRYNYQHSKKYFTDPYHWDPERIQPMLAAYPHIAIRHFAGEGPVSAPYQHVALHDEWEAAFWQALHQVRLLASKASQL</sequence>
<protein>
    <submittedName>
        <fullName evidence="4">Glycosyl transferase</fullName>
    </submittedName>
</protein>
<dbReference type="InterPro" id="IPR050748">
    <property type="entry name" value="Glycosyltrans_8_dom-fam"/>
</dbReference>
<dbReference type="PANTHER" id="PTHR13778">
    <property type="entry name" value="GLYCOSYLTRANSFERASE 8 DOMAIN-CONTAINING PROTEIN"/>
    <property type="match status" value="1"/>
</dbReference>
<comment type="caution">
    <text evidence="4">The sequence shown here is derived from an EMBL/GenBank/DDBJ whole genome shotgun (WGS) entry which is preliminary data.</text>
</comment>
<evidence type="ECO:0000256" key="1">
    <source>
        <dbReference type="ARBA" id="ARBA00022676"/>
    </source>
</evidence>